<proteinExistence type="predicted"/>
<name>A0A6J7WMQ4_9CAUD</name>
<organism evidence="1">
    <name type="scientific">uncultured Caudovirales phage</name>
    <dbReference type="NCBI Taxonomy" id="2100421"/>
    <lineage>
        <taxon>Viruses</taxon>
        <taxon>Duplodnaviria</taxon>
        <taxon>Heunggongvirae</taxon>
        <taxon>Uroviricota</taxon>
        <taxon>Caudoviricetes</taxon>
        <taxon>Peduoviridae</taxon>
        <taxon>Maltschvirus</taxon>
        <taxon>Maltschvirus maltsch</taxon>
    </lineage>
</organism>
<sequence>MNTHPQGGQWQSVAAEAADLVFGERGRIYSHPHDDYSTVVNINLAICPDDFIGGDTVIGAIYQMVSVKLARLKFGLEQGFPPEMLRDHFVDTCGYMDCLWAAVEREFEFTTDDAIEELTNDE</sequence>
<reference evidence="1" key="1">
    <citation type="submission" date="2020-05" db="EMBL/GenBank/DDBJ databases">
        <authorList>
            <person name="Chiriac C."/>
            <person name="Salcher M."/>
            <person name="Ghai R."/>
            <person name="Kavagutti S V."/>
        </authorList>
    </citation>
    <scope>NUCLEOTIDE SEQUENCE</scope>
</reference>
<gene>
    <name evidence="1" type="ORF">UFOVP209_37</name>
</gene>
<dbReference type="EMBL" id="LR798252">
    <property type="protein sequence ID" value="CAB5217982.1"/>
    <property type="molecule type" value="Genomic_DNA"/>
</dbReference>
<protein>
    <submittedName>
        <fullName evidence="1">Uncharacterized protein</fullName>
    </submittedName>
</protein>
<evidence type="ECO:0000313" key="1">
    <source>
        <dbReference type="EMBL" id="CAB5217982.1"/>
    </source>
</evidence>
<accession>A0A6J7WMQ4</accession>